<dbReference type="Gene3D" id="3.40.50.970">
    <property type="match status" value="2"/>
</dbReference>
<reference evidence="7 8" key="1">
    <citation type="submission" date="2024-02" db="EMBL/GenBank/DDBJ databases">
        <title>Discinaceae phylogenomics.</title>
        <authorList>
            <person name="Dirks A.C."/>
            <person name="James T.Y."/>
        </authorList>
    </citation>
    <scope>NUCLEOTIDE SEQUENCE [LARGE SCALE GENOMIC DNA]</scope>
    <source>
        <strain evidence="7 8">ACD0624</strain>
    </source>
</reference>
<dbReference type="InterPro" id="IPR009014">
    <property type="entry name" value="Transketo_C/PFOR_II"/>
</dbReference>
<evidence type="ECO:0000313" key="8">
    <source>
        <dbReference type="Proteomes" id="UP001447188"/>
    </source>
</evidence>
<sequence length="323" mass="35387">MVFNPAKSLLLRVAGNTLRKPITRVPRVTAFPASLRTQQQQRGMASAGTKDYTVRDALNEALAEELERDEKVFIMGEEVAQYNGAYKVTKGLLDRFGDKRVIDTPITFRGPNGFASGVAAQHSQDYSAWYGSIPGLKVVTPWSAEDAKGLTKAAIRDPNPVIILENELLYGQSFPMSVEAQSSDFVLPIGKAKVERVGKDITIVTLSRCVGQALIAAENLKKKYGVDVEVINLRSVKPLDVETITRSVKKTNHLIALESGFPSFGVTSEILALSMEYMFDFLDAPAQRITGAEVPTPYAIGLEALSFPDEALIEKKVVQLLRL</sequence>
<dbReference type="PANTHER" id="PTHR11624:SF96">
    <property type="entry name" value="PYRUVATE DEHYDROGENASE E1 COMPONENT SUBUNIT BETA, MITOCHONDRIAL"/>
    <property type="match status" value="1"/>
</dbReference>
<dbReference type="InterPro" id="IPR033248">
    <property type="entry name" value="Transketolase_C"/>
</dbReference>
<name>A0ABR3GQB2_9PEZI</name>
<dbReference type="Gene3D" id="3.40.50.920">
    <property type="match status" value="1"/>
</dbReference>
<proteinExistence type="predicted"/>
<evidence type="ECO:0000313" key="7">
    <source>
        <dbReference type="EMBL" id="KAL0638119.1"/>
    </source>
</evidence>
<organism evidence="7 8">
    <name type="scientific">Discina gigas</name>
    <dbReference type="NCBI Taxonomy" id="1032678"/>
    <lineage>
        <taxon>Eukaryota</taxon>
        <taxon>Fungi</taxon>
        <taxon>Dikarya</taxon>
        <taxon>Ascomycota</taxon>
        <taxon>Pezizomycotina</taxon>
        <taxon>Pezizomycetes</taxon>
        <taxon>Pezizales</taxon>
        <taxon>Discinaceae</taxon>
        <taxon>Discina</taxon>
    </lineage>
</organism>
<dbReference type="Pfam" id="PF02780">
    <property type="entry name" value="Transketolase_C"/>
    <property type="match status" value="1"/>
</dbReference>
<protein>
    <recommendedName>
        <fullName evidence="5">Pyruvate dehydrogenase E1 component subunit beta</fullName>
        <ecNumber evidence="5">1.2.4.1</ecNumber>
    </recommendedName>
</protein>
<comment type="caution">
    <text evidence="7">The sequence shown here is derived from an EMBL/GenBank/DDBJ whole genome shotgun (WGS) entry which is preliminary data.</text>
</comment>
<comment type="catalytic activity">
    <reaction evidence="5">
        <text>N(6)-[(R)-lipoyl]-L-lysyl-[protein] + pyruvate + H(+) = N(6)-[(R)-S(8)-acetyldihydrolipoyl]-L-lysyl-[protein] + CO2</text>
        <dbReference type="Rhea" id="RHEA:19189"/>
        <dbReference type="Rhea" id="RHEA-COMP:10474"/>
        <dbReference type="Rhea" id="RHEA-COMP:10478"/>
        <dbReference type="ChEBI" id="CHEBI:15361"/>
        <dbReference type="ChEBI" id="CHEBI:15378"/>
        <dbReference type="ChEBI" id="CHEBI:16526"/>
        <dbReference type="ChEBI" id="CHEBI:83099"/>
        <dbReference type="ChEBI" id="CHEBI:83111"/>
        <dbReference type="EC" id="1.2.4.1"/>
    </reaction>
</comment>
<dbReference type="EC" id="1.2.4.1" evidence="5"/>
<keyword evidence="2 5" id="KW-0560">Oxidoreductase</keyword>
<evidence type="ECO:0000256" key="3">
    <source>
        <dbReference type="ARBA" id="ARBA00023052"/>
    </source>
</evidence>
<evidence type="ECO:0000256" key="4">
    <source>
        <dbReference type="ARBA" id="ARBA00023317"/>
    </source>
</evidence>
<dbReference type="GO" id="GO:0004739">
    <property type="term" value="F:pyruvate dehydrogenase (acetyl-transferring) activity"/>
    <property type="evidence" value="ECO:0007669"/>
    <property type="project" value="UniProtKB-EC"/>
</dbReference>
<dbReference type="InterPro" id="IPR029061">
    <property type="entry name" value="THDP-binding"/>
</dbReference>
<dbReference type="SUPFAM" id="SSF52922">
    <property type="entry name" value="TK C-terminal domain-like"/>
    <property type="match status" value="1"/>
</dbReference>
<dbReference type="EMBL" id="JBBBZM010000026">
    <property type="protein sequence ID" value="KAL0638119.1"/>
    <property type="molecule type" value="Genomic_DNA"/>
</dbReference>
<comment type="function">
    <text evidence="5">The pyruvate dehydrogenase complex catalyzes the overall conversion of pyruvate to acetyl-CoA and CO2.</text>
</comment>
<evidence type="ECO:0000259" key="6">
    <source>
        <dbReference type="SMART" id="SM00861"/>
    </source>
</evidence>
<dbReference type="Proteomes" id="UP001447188">
    <property type="component" value="Unassembled WGS sequence"/>
</dbReference>
<dbReference type="Pfam" id="PF02779">
    <property type="entry name" value="Transket_pyr"/>
    <property type="match status" value="1"/>
</dbReference>
<dbReference type="SMART" id="SM00861">
    <property type="entry name" value="Transket_pyr"/>
    <property type="match status" value="1"/>
</dbReference>
<feature type="domain" description="Transketolase-like pyrimidine-binding" evidence="6">
    <location>
        <begin position="52"/>
        <end position="172"/>
    </location>
</feature>
<gene>
    <name evidence="7" type="primary">PDB1</name>
    <name evidence="7" type="ORF">Q9L58_002901</name>
</gene>
<keyword evidence="8" id="KW-1185">Reference proteome</keyword>
<keyword evidence="3 5" id="KW-0786">Thiamine pyrophosphate</keyword>
<evidence type="ECO:0000256" key="1">
    <source>
        <dbReference type="ARBA" id="ARBA00001964"/>
    </source>
</evidence>
<keyword evidence="4 5" id="KW-0670">Pyruvate</keyword>
<evidence type="ECO:0000256" key="5">
    <source>
        <dbReference type="RuleBase" id="RU364074"/>
    </source>
</evidence>
<comment type="cofactor">
    <cofactor evidence="1 5">
        <name>thiamine diphosphate</name>
        <dbReference type="ChEBI" id="CHEBI:58937"/>
    </cofactor>
</comment>
<accession>A0ABR3GQB2</accession>
<evidence type="ECO:0000256" key="2">
    <source>
        <dbReference type="ARBA" id="ARBA00023002"/>
    </source>
</evidence>
<dbReference type="SUPFAM" id="SSF52518">
    <property type="entry name" value="Thiamin diphosphate-binding fold (THDP-binding)"/>
    <property type="match status" value="1"/>
</dbReference>
<dbReference type="InterPro" id="IPR005475">
    <property type="entry name" value="Transketolase-like_Pyr-bd"/>
</dbReference>
<dbReference type="InterPro" id="IPR027110">
    <property type="entry name" value="PDHB_mito-type"/>
</dbReference>
<dbReference type="PANTHER" id="PTHR11624">
    <property type="entry name" value="DEHYDROGENASE RELATED"/>
    <property type="match status" value="1"/>
</dbReference>